<dbReference type="AlphaFoldDB" id="A0A850VGC8"/>
<evidence type="ECO:0000259" key="1">
    <source>
        <dbReference type="PROSITE" id="PS51184"/>
    </source>
</evidence>
<dbReference type="GO" id="GO:0031591">
    <property type="term" value="P:wybutosine biosynthetic process"/>
    <property type="evidence" value="ECO:0007669"/>
    <property type="project" value="TreeGrafter"/>
</dbReference>
<protein>
    <submittedName>
        <fullName evidence="2">TYW5 protein</fullName>
    </submittedName>
</protein>
<keyword evidence="3" id="KW-1185">Reference proteome</keyword>
<organism evidence="2 3">
    <name type="scientific">Fregata magnificens</name>
    <name type="common">Magnificent frigatebird</name>
    <dbReference type="NCBI Taxonomy" id="37042"/>
    <lineage>
        <taxon>Eukaryota</taxon>
        <taxon>Metazoa</taxon>
        <taxon>Chordata</taxon>
        <taxon>Craniata</taxon>
        <taxon>Vertebrata</taxon>
        <taxon>Euteleostomi</taxon>
        <taxon>Archelosauria</taxon>
        <taxon>Archosauria</taxon>
        <taxon>Dinosauria</taxon>
        <taxon>Saurischia</taxon>
        <taxon>Theropoda</taxon>
        <taxon>Coelurosauria</taxon>
        <taxon>Aves</taxon>
        <taxon>Neognathae</taxon>
        <taxon>Neoaves</taxon>
        <taxon>Aequornithes</taxon>
        <taxon>Suliformes</taxon>
        <taxon>Fregatidae</taxon>
        <taxon>Fregata</taxon>
    </lineage>
</organism>
<dbReference type="EMBL" id="WAAD01002739">
    <property type="protein sequence ID" value="NWH43437.1"/>
    <property type="molecule type" value="Genomic_DNA"/>
</dbReference>
<accession>A0A850VGC8</accession>
<dbReference type="PANTHER" id="PTHR12461:SF104">
    <property type="entry name" value="TRNA WYBUTOSINE-SYNTHESIZING PROTEIN 5"/>
    <property type="match status" value="1"/>
</dbReference>
<dbReference type="InterPro" id="IPR041667">
    <property type="entry name" value="Cupin_8"/>
</dbReference>
<evidence type="ECO:0000313" key="2">
    <source>
        <dbReference type="EMBL" id="NWH43437.1"/>
    </source>
</evidence>
<dbReference type="Proteomes" id="UP000632118">
    <property type="component" value="Unassembled WGS sequence"/>
</dbReference>
<dbReference type="OrthoDB" id="263283at2759"/>
<sequence>RKPVVLKGMELGTCTTKWTVDYLSQAEGSKEVKIHVSVVPQMDFLSKNFVYRTLPFDVFVRRAAEVKHKEYFLSEDEKYYLRSVGEDARKDIADIRKQFPILAEDVQIPEYFDKEQFFSSIFRISSAGLQLWTHYDVAAISSNVIMLCNCWNSRNSYSLLLKTFLGTKSEVLDVDNPDLEKYPLFVKAKRYQCFLEAGDVLFIPGKY</sequence>
<reference evidence="2" key="1">
    <citation type="submission" date="2019-09" db="EMBL/GenBank/DDBJ databases">
        <title>Bird 10,000 Genomes (B10K) Project - Family phase.</title>
        <authorList>
            <person name="Zhang G."/>
        </authorList>
    </citation>
    <scope>NUCLEOTIDE SEQUENCE</scope>
    <source>
        <strain evidence="2">B10K-DU-002-48</strain>
        <tissue evidence="2">Muscle</tissue>
    </source>
</reference>
<evidence type="ECO:0000313" key="3">
    <source>
        <dbReference type="Proteomes" id="UP000632118"/>
    </source>
</evidence>
<name>A0A850VGC8_FREMA</name>
<gene>
    <name evidence="2" type="primary">Tyw5</name>
    <name evidence="2" type="ORF">FREMAG_R10990</name>
</gene>
<dbReference type="Pfam" id="PF13621">
    <property type="entry name" value="Cupin_8"/>
    <property type="match status" value="1"/>
</dbReference>
<dbReference type="PANTHER" id="PTHR12461">
    <property type="entry name" value="HYPOXIA-INDUCIBLE FACTOR 1 ALPHA INHIBITOR-RELATED"/>
    <property type="match status" value="1"/>
</dbReference>
<dbReference type="InterPro" id="IPR003347">
    <property type="entry name" value="JmjC_dom"/>
</dbReference>
<feature type="non-terminal residue" evidence="2">
    <location>
        <position position="207"/>
    </location>
</feature>
<dbReference type="GO" id="GO:0000049">
    <property type="term" value="F:tRNA binding"/>
    <property type="evidence" value="ECO:0007669"/>
    <property type="project" value="TreeGrafter"/>
</dbReference>
<dbReference type="Gene3D" id="2.60.120.650">
    <property type="entry name" value="Cupin"/>
    <property type="match status" value="1"/>
</dbReference>
<dbReference type="SUPFAM" id="SSF51197">
    <property type="entry name" value="Clavaminate synthase-like"/>
    <property type="match status" value="1"/>
</dbReference>
<comment type="caution">
    <text evidence="2">The sequence shown here is derived from an EMBL/GenBank/DDBJ whole genome shotgun (WGS) entry which is preliminary data.</text>
</comment>
<proteinExistence type="predicted"/>
<feature type="domain" description="JmjC" evidence="1">
    <location>
        <begin position="97"/>
        <end position="207"/>
    </location>
</feature>
<feature type="non-terminal residue" evidence="2">
    <location>
        <position position="1"/>
    </location>
</feature>
<dbReference type="PROSITE" id="PS51184">
    <property type="entry name" value="JMJC"/>
    <property type="match status" value="1"/>
</dbReference>